<evidence type="ECO:0000256" key="1">
    <source>
        <dbReference type="ARBA" id="ARBA00022723"/>
    </source>
</evidence>
<organism evidence="6 7">
    <name type="scientific">Yeguia hominis</name>
    <dbReference type="NCBI Taxonomy" id="2763662"/>
    <lineage>
        <taxon>Bacteria</taxon>
        <taxon>Bacillati</taxon>
        <taxon>Bacillota</taxon>
        <taxon>Clostridia</taxon>
        <taxon>Eubacteriales</taxon>
        <taxon>Yeguiaceae</taxon>
        <taxon>Yeguia</taxon>
    </lineage>
</organism>
<proteinExistence type="inferred from homology"/>
<gene>
    <name evidence="6" type="ORF">IAG03_13400</name>
</gene>
<dbReference type="AlphaFoldDB" id="A0A926DBR5"/>
<comment type="cofactor">
    <cofactor evidence="4">
        <name>Zn(2+)</name>
        <dbReference type="ChEBI" id="CHEBI:29105"/>
    </cofactor>
</comment>
<dbReference type="Proteomes" id="UP000651482">
    <property type="component" value="Unassembled WGS sequence"/>
</dbReference>
<dbReference type="RefSeq" id="WP_249320600.1">
    <property type="nucleotide sequence ID" value="NZ_JACRSN010000029.1"/>
</dbReference>
<dbReference type="Pfam" id="PF00107">
    <property type="entry name" value="ADH_zinc_N"/>
    <property type="match status" value="1"/>
</dbReference>
<protein>
    <submittedName>
        <fullName evidence="6">Alcohol dehydrogenase catalytic domain-containing protein</fullName>
    </submittedName>
</protein>
<dbReference type="SUPFAM" id="SSF50129">
    <property type="entry name" value="GroES-like"/>
    <property type="match status" value="1"/>
</dbReference>
<name>A0A926DBR5_9FIRM</name>
<evidence type="ECO:0000313" key="6">
    <source>
        <dbReference type="EMBL" id="MBC8534952.1"/>
    </source>
</evidence>
<dbReference type="InterPro" id="IPR050129">
    <property type="entry name" value="Zn_alcohol_dh"/>
</dbReference>
<evidence type="ECO:0000256" key="3">
    <source>
        <dbReference type="ARBA" id="ARBA00023002"/>
    </source>
</evidence>
<dbReference type="InterPro" id="IPR011032">
    <property type="entry name" value="GroES-like_sf"/>
</dbReference>
<dbReference type="PROSITE" id="PS00059">
    <property type="entry name" value="ADH_ZINC"/>
    <property type="match status" value="1"/>
</dbReference>
<evidence type="ECO:0000256" key="4">
    <source>
        <dbReference type="RuleBase" id="RU361277"/>
    </source>
</evidence>
<dbReference type="SUPFAM" id="SSF51735">
    <property type="entry name" value="NAD(P)-binding Rossmann-fold domains"/>
    <property type="match status" value="1"/>
</dbReference>
<dbReference type="PANTHER" id="PTHR43401:SF2">
    <property type="entry name" value="L-THREONINE 3-DEHYDROGENASE"/>
    <property type="match status" value="1"/>
</dbReference>
<dbReference type="InterPro" id="IPR002328">
    <property type="entry name" value="ADH_Zn_CS"/>
</dbReference>
<keyword evidence="3" id="KW-0560">Oxidoreductase</keyword>
<evidence type="ECO:0000259" key="5">
    <source>
        <dbReference type="SMART" id="SM00829"/>
    </source>
</evidence>
<dbReference type="Gene3D" id="3.40.50.720">
    <property type="entry name" value="NAD(P)-binding Rossmann-like Domain"/>
    <property type="match status" value="1"/>
</dbReference>
<comment type="similarity">
    <text evidence="4">Belongs to the zinc-containing alcohol dehydrogenase family.</text>
</comment>
<dbReference type="Pfam" id="PF08240">
    <property type="entry name" value="ADH_N"/>
    <property type="match status" value="1"/>
</dbReference>
<dbReference type="SMART" id="SM00829">
    <property type="entry name" value="PKS_ER"/>
    <property type="match status" value="1"/>
</dbReference>
<dbReference type="Gene3D" id="3.90.180.10">
    <property type="entry name" value="Medium-chain alcohol dehydrogenases, catalytic domain"/>
    <property type="match status" value="2"/>
</dbReference>
<dbReference type="InterPro" id="IPR013149">
    <property type="entry name" value="ADH-like_C"/>
</dbReference>
<keyword evidence="7" id="KW-1185">Reference proteome</keyword>
<reference evidence="6" key="1">
    <citation type="submission" date="2020-08" db="EMBL/GenBank/DDBJ databases">
        <title>Genome public.</title>
        <authorList>
            <person name="Liu C."/>
            <person name="Sun Q."/>
        </authorList>
    </citation>
    <scope>NUCLEOTIDE SEQUENCE</scope>
    <source>
        <strain evidence="6">NSJ-40</strain>
    </source>
</reference>
<evidence type="ECO:0000313" key="7">
    <source>
        <dbReference type="Proteomes" id="UP000651482"/>
    </source>
</evidence>
<comment type="caution">
    <text evidence="6">The sequence shown here is derived from an EMBL/GenBank/DDBJ whole genome shotgun (WGS) entry which is preliminary data.</text>
</comment>
<accession>A0A926DBR5</accession>
<dbReference type="GO" id="GO:0008270">
    <property type="term" value="F:zinc ion binding"/>
    <property type="evidence" value="ECO:0007669"/>
    <property type="project" value="InterPro"/>
</dbReference>
<dbReference type="GO" id="GO:0016491">
    <property type="term" value="F:oxidoreductase activity"/>
    <property type="evidence" value="ECO:0007669"/>
    <property type="project" value="UniProtKB-KW"/>
</dbReference>
<dbReference type="InterPro" id="IPR013154">
    <property type="entry name" value="ADH-like_N"/>
</dbReference>
<dbReference type="InterPro" id="IPR036291">
    <property type="entry name" value="NAD(P)-bd_dom_sf"/>
</dbReference>
<evidence type="ECO:0000256" key="2">
    <source>
        <dbReference type="ARBA" id="ARBA00022833"/>
    </source>
</evidence>
<sequence length="317" mass="34669">MKGYRMASAQHFELVDLPMPVLADDEVLVRILVCGVCASEYHSWENGKEIGKVFGHEGVGIVEKIGAKVTEFQPGDRVTGMMFQAFAEYTKVPAAHIVKVPEGLTDEEAVGEPLACMMSGVLRTPLNPGDAFAIVGTGYMGLGFMQMMRAKGAATVIAVDVREEGLANARHFGADETYLSNQVPPEYIVDTWDDGIFERGIPTVAEASGSQPGLTLAGNMTAVHGNLSVVGFHQDGLRTIDMGLWNWKAITVVNAHERRMNACAKYIESSLNLVKRGMLNTKAMATHRYAFEELNRAYYELKHKPEGYVKGIVRVAK</sequence>
<dbReference type="PANTHER" id="PTHR43401">
    <property type="entry name" value="L-THREONINE 3-DEHYDROGENASE"/>
    <property type="match status" value="1"/>
</dbReference>
<feature type="domain" description="Enoyl reductase (ER)" evidence="5">
    <location>
        <begin position="7"/>
        <end position="253"/>
    </location>
</feature>
<keyword evidence="1 4" id="KW-0479">Metal-binding</keyword>
<dbReference type="EMBL" id="JACRSN010000029">
    <property type="protein sequence ID" value="MBC8534952.1"/>
    <property type="molecule type" value="Genomic_DNA"/>
</dbReference>
<keyword evidence="2 4" id="KW-0862">Zinc</keyword>
<dbReference type="InterPro" id="IPR020843">
    <property type="entry name" value="ER"/>
</dbReference>